<keyword evidence="2" id="KW-0808">Transferase</keyword>
<reference evidence="2" key="1">
    <citation type="journal article" date="2020" name="mSystems">
        <title>Genome- and Community-Level Interaction Insights into Carbon Utilization and Element Cycling Functions of Hydrothermarchaeota in Hydrothermal Sediment.</title>
        <authorList>
            <person name="Zhou Z."/>
            <person name="Liu Y."/>
            <person name="Xu W."/>
            <person name="Pan J."/>
            <person name="Luo Z.H."/>
            <person name="Li M."/>
        </authorList>
    </citation>
    <scope>NUCLEOTIDE SEQUENCE [LARGE SCALE GENOMIC DNA]</scope>
    <source>
        <strain evidence="2">SpSt-456</strain>
    </source>
</reference>
<sequence length="469" mass="52864">MKFEAWKQFLKEGSPSATPMTWPGPCWIWTASCGRLCSTVPLPKTFPKGGKSFANGSFRRPKAPPSLCRKPAGFFPLWWTMWWRFESGFAGNASGARPMRCVRCLRPTMSLWRIRPRDRGGAGPPTEDTGMVEVTDRLDSLWGLWESRREGLLRWDTLFVLPPWIQAWKETLGANETLCILVAHDAAGPSGVLPLVRHGDSAVFAGDPDVCDYFDAVTAPGREEAACRAFLQGFWQQGLESLDLGPLRPQSTLLTHLVPLCHEAGCAVDVSRTDVTVDMALPDSWEAYLSTLSGKQRHEVRRKLRRLEEAGPVSFHTVTEPEKTDEALDRFFRLFQSNREDKARFLTEAMRRYFRALCRGMSRHGMLRLCFLDLNGMPAAAALCFDDGETVYLYNNGYDAAYAHVSVGLVNKILTIKDAVERGRRRYEFLRGDETYKLRLGGQDVPLYRVRIMGRAGATHRHPARNGES</sequence>
<proteinExistence type="predicted"/>
<dbReference type="AlphaFoldDB" id="A0A832A7C4"/>
<accession>A0A832A7C4</accession>
<dbReference type="SUPFAM" id="SSF55729">
    <property type="entry name" value="Acyl-CoA N-acyltransferases (Nat)"/>
    <property type="match status" value="1"/>
</dbReference>
<feature type="domain" description="BioF2-like acetyltransferase" evidence="1">
    <location>
        <begin position="295"/>
        <end position="437"/>
    </location>
</feature>
<dbReference type="PROSITE" id="PS51257">
    <property type="entry name" value="PROKAR_LIPOPROTEIN"/>
    <property type="match status" value="1"/>
</dbReference>
<comment type="caution">
    <text evidence="2">The sequence shown here is derived from an EMBL/GenBank/DDBJ whole genome shotgun (WGS) entry which is preliminary data.</text>
</comment>
<name>A0A832A7C4_9BACT</name>
<dbReference type="Pfam" id="PF13480">
    <property type="entry name" value="Acetyltransf_6"/>
    <property type="match status" value="1"/>
</dbReference>
<gene>
    <name evidence="2" type="ORF">ENS06_12245</name>
</gene>
<dbReference type="InterPro" id="IPR016181">
    <property type="entry name" value="Acyl_CoA_acyltransferase"/>
</dbReference>
<dbReference type="EMBL" id="DSTK01000036">
    <property type="protein sequence ID" value="HFK98074.1"/>
    <property type="molecule type" value="Genomic_DNA"/>
</dbReference>
<organism evidence="2">
    <name type="scientific">Desulfacinum infernum</name>
    <dbReference type="NCBI Taxonomy" id="35837"/>
    <lineage>
        <taxon>Bacteria</taxon>
        <taxon>Pseudomonadati</taxon>
        <taxon>Thermodesulfobacteriota</taxon>
        <taxon>Syntrophobacteria</taxon>
        <taxon>Syntrophobacterales</taxon>
        <taxon>Syntrophobacteraceae</taxon>
        <taxon>Desulfacinum</taxon>
    </lineage>
</organism>
<dbReference type="InterPro" id="IPR038740">
    <property type="entry name" value="BioF2-like_GNAT_dom"/>
</dbReference>
<evidence type="ECO:0000259" key="1">
    <source>
        <dbReference type="Pfam" id="PF13480"/>
    </source>
</evidence>
<dbReference type="GO" id="GO:0016740">
    <property type="term" value="F:transferase activity"/>
    <property type="evidence" value="ECO:0007669"/>
    <property type="project" value="UniProtKB-KW"/>
</dbReference>
<dbReference type="Gene3D" id="3.40.630.30">
    <property type="match status" value="1"/>
</dbReference>
<evidence type="ECO:0000313" key="2">
    <source>
        <dbReference type="EMBL" id="HFK98074.1"/>
    </source>
</evidence>
<protein>
    <submittedName>
        <fullName evidence="2">GNAT family N-acetyltransferase</fullName>
    </submittedName>
</protein>